<keyword evidence="4 10" id="KW-0812">Transmembrane</keyword>
<dbReference type="InterPro" id="IPR004117">
    <property type="entry name" value="7tm6_olfct_rcpt"/>
</dbReference>
<feature type="transmembrane region" description="Helical" evidence="10">
    <location>
        <begin position="182"/>
        <end position="201"/>
    </location>
</feature>
<organism evidence="11">
    <name type="scientific">Campoletis chlorideae</name>
    <dbReference type="NCBI Taxonomy" id="219166"/>
    <lineage>
        <taxon>Eukaryota</taxon>
        <taxon>Metazoa</taxon>
        <taxon>Ecdysozoa</taxon>
        <taxon>Arthropoda</taxon>
        <taxon>Hexapoda</taxon>
        <taxon>Insecta</taxon>
        <taxon>Pterygota</taxon>
        <taxon>Neoptera</taxon>
        <taxon>Endopterygota</taxon>
        <taxon>Hymenoptera</taxon>
        <taxon>Apocrita</taxon>
        <taxon>Ichneumonoidea</taxon>
        <taxon>Ichneumonidae</taxon>
        <taxon>Campopleginae</taxon>
        <taxon>Dusona group</taxon>
        <taxon>Campoletis</taxon>
    </lineage>
</organism>
<dbReference type="PANTHER" id="PTHR21137:SF35">
    <property type="entry name" value="ODORANT RECEPTOR 19A-RELATED"/>
    <property type="match status" value="1"/>
</dbReference>
<evidence type="ECO:0000313" key="11">
    <source>
        <dbReference type="EMBL" id="AXM05169.1"/>
    </source>
</evidence>
<dbReference type="GO" id="GO:0007165">
    <property type="term" value="P:signal transduction"/>
    <property type="evidence" value="ECO:0007669"/>
    <property type="project" value="UniProtKB-KW"/>
</dbReference>
<comment type="caution">
    <text evidence="10">Lacks conserved residue(s) required for the propagation of feature annotation.</text>
</comment>
<evidence type="ECO:0000256" key="6">
    <source>
        <dbReference type="ARBA" id="ARBA00022989"/>
    </source>
</evidence>
<evidence type="ECO:0000256" key="4">
    <source>
        <dbReference type="ARBA" id="ARBA00022692"/>
    </source>
</evidence>
<evidence type="ECO:0000256" key="7">
    <source>
        <dbReference type="ARBA" id="ARBA00023136"/>
    </source>
</evidence>
<dbReference type="Pfam" id="PF02949">
    <property type="entry name" value="7tm_6"/>
    <property type="match status" value="1"/>
</dbReference>
<keyword evidence="2" id="KW-1003">Cell membrane</keyword>
<dbReference type="GO" id="GO:0005549">
    <property type="term" value="F:odorant binding"/>
    <property type="evidence" value="ECO:0007669"/>
    <property type="project" value="InterPro"/>
</dbReference>
<dbReference type="EMBL" id="MG859341">
    <property type="protein sequence ID" value="AXM05169.1"/>
    <property type="molecule type" value="mRNA"/>
</dbReference>
<reference evidence="11" key="2">
    <citation type="submission" date="2018-01" db="EMBL/GenBank/DDBJ databases">
        <authorList>
            <person name="Gaut B.S."/>
            <person name="Morton B.R."/>
            <person name="Clegg M.T."/>
            <person name="Duvall M.R."/>
        </authorList>
    </citation>
    <scope>NUCLEOTIDE SEQUENCE</scope>
    <source>
        <strain evidence="11">CchlOR42</strain>
    </source>
</reference>
<evidence type="ECO:0000256" key="3">
    <source>
        <dbReference type="ARBA" id="ARBA00022606"/>
    </source>
</evidence>
<evidence type="ECO:0000256" key="5">
    <source>
        <dbReference type="ARBA" id="ARBA00022725"/>
    </source>
</evidence>
<name>A0A346D3Z9_9HYME</name>
<protein>
    <recommendedName>
        <fullName evidence="10">Odorant receptor</fullName>
    </recommendedName>
</protein>
<feature type="transmembrane region" description="Helical" evidence="10">
    <location>
        <begin position="38"/>
        <end position="60"/>
    </location>
</feature>
<comment type="similarity">
    <text evidence="10">Belongs to the insect chemoreceptor superfamily. Heteromeric odorant receptor channel (TC 1.A.69) family.</text>
</comment>
<feature type="transmembrane region" description="Helical" evidence="10">
    <location>
        <begin position="123"/>
        <end position="150"/>
    </location>
</feature>
<evidence type="ECO:0000256" key="9">
    <source>
        <dbReference type="ARBA" id="ARBA00023224"/>
    </source>
</evidence>
<sequence>MTNDNPGYAYAYGWNRFNMGIIGAWPEKNQNFFIKNRSLVYAVAVFAIIWLPMTASLAFLREDLNELIGCLVINVPVGISVYKLVLFRLRRSVLEVMLSAMAKDWSVSRTDEERKAMIEKAKYGRFISIMSVSLAGSMFVAFSSVGAWAAPYQRQFITNETKLAIGFLYPAYFPYDTKELRGYLPTWFGQFFVTIVSMIGYSGPDSSMAMMILHLCGQLATVRLALTNIVDEECIKDSSIYWKKLASIIKRHEELNRCGELLEKSFNGMLLIQMVLCTITFCFQGFVTFTTLIEGLTGDQDFPYLQMTFFIIHGFYTILHLFVYCWAGDLLVFESTALSHAPYESEWFRLQPAQAKALMMVTNRSRIPLQITAGKFVGFSLELFTSIMKTSMGYLSVLLAMMDT</sequence>
<dbReference type="PANTHER" id="PTHR21137">
    <property type="entry name" value="ODORANT RECEPTOR"/>
    <property type="match status" value="1"/>
</dbReference>
<evidence type="ECO:0000256" key="8">
    <source>
        <dbReference type="ARBA" id="ARBA00023170"/>
    </source>
</evidence>
<evidence type="ECO:0000256" key="10">
    <source>
        <dbReference type="RuleBase" id="RU351113"/>
    </source>
</evidence>
<keyword evidence="5 10" id="KW-0552">Olfaction</keyword>
<keyword evidence="7 10" id="KW-0472">Membrane</keyword>
<evidence type="ECO:0000256" key="1">
    <source>
        <dbReference type="ARBA" id="ARBA00004651"/>
    </source>
</evidence>
<feature type="transmembrane region" description="Helical" evidence="10">
    <location>
        <begin position="66"/>
        <end position="87"/>
    </location>
</feature>
<feature type="transmembrane region" description="Helical" evidence="10">
    <location>
        <begin position="270"/>
        <end position="293"/>
    </location>
</feature>
<evidence type="ECO:0000256" key="2">
    <source>
        <dbReference type="ARBA" id="ARBA00022475"/>
    </source>
</evidence>
<keyword evidence="3 10" id="KW-0716">Sensory transduction</keyword>
<keyword evidence="8 10" id="KW-0675">Receptor</keyword>
<dbReference type="AlphaFoldDB" id="A0A346D3Z9"/>
<keyword evidence="9 10" id="KW-0807">Transducer</keyword>
<keyword evidence="6 10" id="KW-1133">Transmembrane helix</keyword>
<reference evidence="11" key="1">
    <citation type="journal article" date="2018" name="Insect Mol. Biol.">
        <title>An odorant receptor mediates the attractiveness of cis-jasmone to Campoletis chlorideae, the endoparasitoid of Helicoverpa armigera.</title>
        <authorList>
            <person name="Sun Y.L."/>
            <person name="Dong J.F."/>
            <person name="Ning C."/>
            <person name="Ding P.P."/>
            <person name="Huang L.Q."/>
            <person name="Sun J.G."/>
            <person name="Wang C.Z."/>
        </authorList>
    </citation>
    <scope>NUCLEOTIDE SEQUENCE</scope>
    <source>
        <strain evidence="11">CchlOR42</strain>
    </source>
</reference>
<dbReference type="GO" id="GO:0004984">
    <property type="term" value="F:olfactory receptor activity"/>
    <property type="evidence" value="ECO:0007669"/>
    <property type="project" value="InterPro"/>
</dbReference>
<dbReference type="GO" id="GO:0005886">
    <property type="term" value="C:plasma membrane"/>
    <property type="evidence" value="ECO:0007669"/>
    <property type="project" value="UniProtKB-SubCell"/>
</dbReference>
<accession>A0A346D3Z9</accession>
<feature type="transmembrane region" description="Helical" evidence="10">
    <location>
        <begin position="305"/>
        <end position="327"/>
    </location>
</feature>
<comment type="subcellular location">
    <subcellularLocation>
        <location evidence="1 10">Cell membrane</location>
        <topology evidence="1 10">Multi-pass membrane protein</topology>
    </subcellularLocation>
</comment>
<proteinExistence type="evidence at transcript level"/>